<evidence type="ECO:0000256" key="1">
    <source>
        <dbReference type="ARBA" id="ARBA00005593"/>
    </source>
</evidence>
<comment type="similarity">
    <text evidence="1">Belongs to the Rab GDI family.</text>
</comment>
<dbReference type="SUPFAM" id="SSF51905">
    <property type="entry name" value="FAD/NAD(P)-binding domain"/>
    <property type="match status" value="1"/>
</dbReference>
<protein>
    <submittedName>
        <fullName evidence="3">GDP dissociation inhibitor</fullName>
    </submittedName>
</protein>
<dbReference type="PRINTS" id="PR00891">
    <property type="entry name" value="RABGDIREP"/>
</dbReference>
<dbReference type="InterPro" id="IPR018203">
    <property type="entry name" value="GDP_dissociation_inhibitor"/>
</dbReference>
<dbReference type="Gene3D" id="3.30.519.10">
    <property type="entry name" value="Guanine Nucleotide Dissociation Inhibitor, domain 2"/>
    <property type="match status" value="1"/>
</dbReference>
<proteinExistence type="inferred from homology"/>
<comment type="caution">
    <text evidence="3">The sequence shown here is derived from an EMBL/GenBank/DDBJ whole genome shotgun (WGS) entry which is preliminary data.</text>
</comment>
<name>A0A9K3GFB0_9EUKA</name>
<dbReference type="OrthoDB" id="9446342at2759"/>
<dbReference type="AlphaFoldDB" id="A0A9K3GFB0"/>
<dbReference type="GO" id="GO:0007264">
    <property type="term" value="P:small GTPase-mediated signal transduction"/>
    <property type="evidence" value="ECO:0007669"/>
    <property type="project" value="InterPro"/>
</dbReference>
<dbReference type="InterPro" id="IPR036188">
    <property type="entry name" value="FAD/NAD-bd_sf"/>
</dbReference>
<sequence length="688" mass="73072">MSIEGVQDVVVLGTGPVEAQIAAALSAAGLQVTVLDDNTFYGGYASSFYLSEILSVVSGWGKEDSNDASVLPPGVTLTDIKAACLQTPETAGEEGETISPVFPPSLSRLEWCVLPGIVYASSPTISSVVAAKVAKYTSFHPVYPPMFLTESQTEGEAATLLTLPTDPRSLFANKTLFQSATEKRYVHKLLKALTEWVKSHAPYALKAAPREGTVAAQAGLGDTQASRADSPSGLVEESLIAEDTFLGLVSRVLKREGEAVVRAGHLLCVGCMLEGRDPAAMSAREGVQQFSRFLAGYGLFRSPHCLLSLPYGMADIPQAFSRLAAVHSCNYVLGAGLSSVELSMAPSPSTEGERQEEAEAEEKAQGEGACTEGADEAENAHPTLPPYVDPTPLVQCQTSQGVVRTRLLVAPPSTPSQSIAPVHMTWVAVSLPPQPVTYPHPLPALVRSDTHSLWVYVTKPTRRSAQAVLYVWGDSGAEAPDRWEECIDSLLRGGLLGAEVPLAEVLLLSLSYTVCPGVSGVSGVEADIDRVAREDGSRVVYTPSMAPLCEAPSPLSPLSPLNLLDACCATARKACEGIASHISSHSLSLLPDPSTPYVDRRRQGVATWVGRQTEVVEGQEGSVPGALDCPSLPLNLPLLSKTGVEDEFRHMYHTVDYSDQWSAGSGSDQPLVSHAQEMDKALMELDAL</sequence>
<dbReference type="EMBL" id="BDIP01000238">
    <property type="protein sequence ID" value="GIQ80773.1"/>
    <property type="molecule type" value="Genomic_DNA"/>
</dbReference>
<dbReference type="GO" id="GO:0005968">
    <property type="term" value="C:Rab-protein geranylgeranyltransferase complex"/>
    <property type="evidence" value="ECO:0007669"/>
    <property type="project" value="TreeGrafter"/>
</dbReference>
<dbReference type="PANTHER" id="PTHR11787:SF4">
    <property type="entry name" value="CHM, RAB ESCORT PROTEIN 1"/>
    <property type="match status" value="1"/>
</dbReference>
<dbReference type="GO" id="GO:0016192">
    <property type="term" value="P:vesicle-mediated transport"/>
    <property type="evidence" value="ECO:0007669"/>
    <property type="project" value="TreeGrafter"/>
</dbReference>
<evidence type="ECO:0000256" key="2">
    <source>
        <dbReference type="SAM" id="MobiDB-lite"/>
    </source>
</evidence>
<dbReference type="GO" id="GO:0005634">
    <property type="term" value="C:nucleus"/>
    <property type="evidence" value="ECO:0007669"/>
    <property type="project" value="TreeGrafter"/>
</dbReference>
<organism evidence="3 4">
    <name type="scientific">Kipferlia bialata</name>
    <dbReference type="NCBI Taxonomy" id="797122"/>
    <lineage>
        <taxon>Eukaryota</taxon>
        <taxon>Metamonada</taxon>
        <taxon>Carpediemonas-like organisms</taxon>
        <taxon>Kipferlia</taxon>
    </lineage>
</organism>
<gene>
    <name evidence="3" type="ORF">KIPB_001626</name>
</gene>
<feature type="region of interest" description="Disordered" evidence="2">
    <location>
        <begin position="343"/>
        <end position="388"/>
    </location>
</feature>
<accession>A0A9K3GFB0</accession>
<evidence type="ECO:0000313" key="3">
    <source>
        <dbReference type="EMBL" id="GIQ80773.1"/>
    </source>
</evidence>
<reference evidence="3 4" key="1">
    <citation type="journal article" date="2018" name="PLoS ONE">
        <title>The draft genome of Kipferlia bialata reveals reductive genome evolution in fornicate parasites.</title>
        <authorList>
            <person name="Tanifuji G."/>
            <person name="Takabayashi S."/>
            <person name="Kume K."/>
            <person name="Takagi M."/>
            <person name="Nakayama T."/>
            <person name="Kamikawa R."/>
            <person name="Inagaki Y."/>
            <person name="Hashimoto T."/>
        </authorList>
    </citation>
    <scope>NUCLEOTIDE SEQUENCE [LARGE SCALE GENOMIC DNA]</scope>
    <source>
        <strain evidence="3">NY0173</strain>
    </source>
</reference>
<dbReference type="Gene3D" id="1.10.405.10">
    <property type="entry name" value="Guanine Nucleotide Dissociation Inhibitor, domain 1"/>
    <property type="match status" value="1"/>
</dbReference>
<dbReference type="GO" id="GO:0005092">
    <property type="term" value="F:GDP-dissociation inhibitor activity"/>
    <property type="evidence" value="ECO:0007669"/>
    <property type="project" value="InterPro"/>
</dbReference>
<dbReference type="Proteomes" id="UP000265618">
    <property type="component" value="Unassembled WGS sequence"/>
</dbReference>
<dbReference type="Gene3D" id="3.50.50.60">
    <property type="entry name" value="FAD/NAD(P)-binding domain"/>
    <property type="match status" value="1"/>
</dbReference>
<feature type="compositionally biased region" description="Basic and acidic residues" evidence="2">
    <location>
        <begin position="351"/>
        <end position="365"/>
    </location>
</feature>
<dbReference type="Pfam" id="PF00996">
    <property type="entry name" value="GDI"/>
    <property type="match status" value="1"/>
</dbReference>
<dbReference type="PANTHER" id="PTHR11787">
    <property type="entry name" value="RAB GDP-DISSOCIATION INHIBITOR"/>
    <property type="match status" value="1"/>
</dbReference>
<evidence type="ECO:0000313" key="4">
    <source>
        <dbReference type="Proteomes" id="UP000265618"/>
    </source>
</evidence>
<keyword evidence="4" id="KW-1185">Reference proteome</keyword>
<dbReference type="GO" id="GO:0005829">
    <property type="term" value="C:cytosol"/>
    <property type="evidence" value="ECO:0007669"/>
    <property type="project" value="TreeGrafter"/>
</dbReference>